<reference evidence="3" key="1">
    <citation type="journal article" date="2023" name="bioRxiv">
        <title>Scaffold-level genome assemblies of two parasitoid biocontrol wasps reveal the parthenogenesis mechanism and an associated novel virus.</title>
        <authorList>
            <person name="Inwood S."/>
            <person name="Skelly J."/>
            <person name="Guhlin J."/>
            <person name="Harrop T."/>
            <person name="Goldson S."/>
            <person name="Dearden P."/>
        </authorList>
    </citation>
    <scope>NUCLEOTIDE SEQUENCE</scope>
    <source>
        <strain evidence="3">Lincoln</strain>
        <tissue evidence="3">Whole body</tissue>
    </source>
</reference>
<evidence type="ECO:0000313" key="4">
    <source>
        <dbReference type="Proteomes" id="UP001168972"/>
    </source>
</evidence>
<feature type="chain" id="PRO_5041204817" evidence="2">
    <location>
        <begin position="22"/>
        <end position="175"/>
    </location>
</feature>
<dbReference type="EMBL" id="JAQQBR010000005">
    <property type="protein sequence ID" value="KAK0175472.1"/>
    <property type="molecule type" value="Genomic_DNA"/>
</dbReference>
<protein>
    <submittedName>
        <fullName evidence="3">Uncharacterized protein</fullName>
    </submittedName>
</protein>
<evidence type="ECO:0000256" key="1">
    <source>
        <dbReference type="SAM" id="MobiDB-lite"/>
    </source>
</evidence>
<feature type="region of interest" description="Disordered" evidence="1">
    <location>
        <begin position="143"/>
        <end position="175"/>
    </location>
</feature>
<evidence type="ECO:0000256" key="2">
    <source>
        <dbReference type="SAM" id="SignalP"/>
    </source>
</evidence>
<keyword evidence="4" id="KW-1185">Reference proteome</keyword>
<dbReference type="Proteomes" id="UP001168972">
    <property type="component" value="Unassembled WGS sequence"/>
</dbReference>
<feature type="signal peptide" evidence="2">
    <location>
        <begin position="1"/>
        <end position="21"/>
    </location>
</feature>
<feature type="compositionally biased region" description="Polar residues" evidence="1">
    <location>
        <begin position="145"/>
        <end position="168"/>
    </location>
</feature>
<gene>
    <name evidence="3" type="ORF">PV327_009220</name>
</gene>
<evidence type="ECO:0000313" key="3">
    <source>
        <dbReference type="EMBL" id="KAK0175472.1"/>
    </source>
</evidence>
<name>A0AA39FTB5_MICHY</name>
<proteinExistence type="predicted"/>
<organism evidence="3 4">
    <name type="scientific">Microctonus hyperodae</name>
    <name type="common">Parasitoid wasp</name>
    <dbReference type="NCBI Taxonomy" id="165561"/>
    <lineage>
        <taxon>Eukaryota</taxon>
        <taxon>Metazoa</taxon>
        <taxon>Ecdysozoa</taxon>
        <taxon>Arthropoda</taxon>
        <taxon>Hexapoda</taxon>
        <taxon>Insecta</taxon>
        <taxon>Pterygota</taxon>
        <taxon>Neoptera</taxon>
        <taxon>Endopterygota</taxon>
        <taxon>Hymenoptera</taxon>
        <taxon>Apocrita</taxon>
        <taxon>Ichneumonoidea</taxon>
        <taxon>Braconidae</taxon>
        <taxon>Euphorinae</taxon>
        <taxon>Microctonus</taxon>
    </lineage>
</organism>
<keyword evidence="2" id="KW-0732">Signal</keyword>
<accession>A0AA39FTB5</accession>
<sequence>MFMYVATLVVVLLSIFGFTQSWPTARMNGNTGPLVPIFELNPSPFLMAPNLGEYSIPQRGNESAELIQEHYMHELQETYSDNADNDTTEISGMKLYIENLQLPSSSQISSKIRNIITGEGIRSTIEADSKQIVKELINQHKIPITNPTKNSTNYIPTPTQNESKNVSLKKSGDVD</sequence>
<comment type="caution">
    <text evidence="3">The sequence shown here is derived from an EMBL/GenBank/DDBJ whole genome shotgun (WGS) entry which is preliminary data.</text>
</comment>
<dbReference type="AlphaFoldDB" id="A0AA39FTB5"/>
<reference evidence="3" key="2">
    <citation type="submission" date="2023-03" db="EMBL/GenBank/DDBJ databases">
        <authorList>
            <person name="Inwood S.N."/>
            <person name="Skelly J.G."/>
            <person name="Guhlin J."/>
            <person name="Harrop T.W.R."/>
            <person name="Goldson S.G."/>
            <person name="Dearden P.K."/>
        </authorList>
    </citation>
    <scope>NUCLEOTIDE SEQUENCE</scope>
    <source>
        <strain evidence="3">Lincoln</strain>
        <tissue evidence="3">Whole body</tissue>
    </source>
</reference>